<comment type="similarity">
    <text evidence="3">Belongs to the sirtuin family. Class III subfamily.</text>
</comment>
<dbReference type="InterPro" id="IPR026591">
    <property type="entry name" value="Sirtuin_cat_small_dom_sf"/>
</dbReference>
<sequence length="237" mass="26362">MNLYNKEKAVALTGAGMSADSGITTFRDSGGLWEGVDVMEVASIEGWNRDPEKVLEFYNSRRRQLKEVQPNAGHLALKQLEKYYDVTIVTQNVDDLHERAGSSRIIHLHGELTKARPVNADGPVKDIGYDDIKPGDKDSEGRQLRPNIVWFGEMVPMMETAAREVARCDILLVIGTSLAVYPAAGLVDLTQPGTPVYVIDPKQPEFRFQSNVTFIQKTAAEGTPELVQDLIKKKKEH</sequence>
<reference evidence="6" key="1">
    <citation type="submission" date="2021-02" db="EMBL/GenBank/DDBJ databases">
        <title>Natronogracilivirga saccharolytica gen. nov. sp. nov. a new anaerobic, haloalkiliphilic carbohydrate-fermenting bacterium from soda lake and proposing of Cyclonatronumiaceae fam. nov. in the phylum Balneolaeota.</title>
        <authorList>
            <person name="Zhilina T.N."/>
            <person name="Sorokin D.Y."/>
            <person name="Zavarzina D.G."/>
            <person name="Toshchakov S.V."/>
            <person name="Kublanov I.V."/>
        </authorList>
    </citation>
    <scope>NUCLEOTIDE SEQUENCE</scope>
    <source>
        <strain evidence="6">Z-1702</strain>
    </source>
</reference>
<keyword evidence="7" id="KW-1185">Reference proteome</keyword>
<name>A0A8J7RV90_9BACT</name>
<feature type="binding site" evidence="3">
    <location>
        <position position="61"/>
    </location>
    <ligand>
        <name>substrate</name>
    </ligand>
</feature>
<comment type="caution">
    <text evidence="6">The sequence shown here is derived from an EMBL/GenBank/DDBJ whole genome shotgun (WGS) entry which is preliminary data.</text>
</comment>
<dbReference type="PROSITE" id="PS50305">
    <property type="entry name" value="SIRTUIN"/>
    <property type="match status" value="1"/>
</dbReference>
<gene>
    <name evidence="3" type="primary">cobB</name>
    <name evidence="6" type="ORF">NATSA_13000</name>
</gene>
<dbReference type="GO" id="GO:0070403">
    <property type="term" value="F:NAD+ binding"/>
    <property type="evidence" value="ECO:0007669"/>
    <property type="project" value="UniProtKB-UniRule"/>
</dbReference>
<dbReference type="EC" id="2.3.1.286" evidence="3"/>
<comment type="subcellular location">
    <subcellularLocation>
        <location evidence="3">Cytoplasm</location>
    </subcellularLocation>
</comment>
<dbReference type="Gene3D" id="3.30.1600.10">
    <property type="entry name" value="SIR2/SIRT2 'Small Domain"/>
    <property type="match status" value="1"/>
</dbReference>
<dbReference type="GO" id="GO:0017136">
    <property type="term" value="F:histone deacetylase activity, NAD-dependent"/>
    <property type="evidence" value="ECO:0007669"/>
    <property type="project" value="TreeGrafter"/>
</dbReference>
<feature type="binding site" evidence="3">
    <location>
        <begin position="175"/>
        <end position="177"/>
    </location>
    <ligand>
        <name>NAD(+)</name>
        <dbReference type="ChEBI" id="CHEBI:57540"/>
    </ligand>
</feature>
<dbReference type="InterPro" id="IPR027546">
    <property type="entry name" value="Sirtuin_class_III"/>
</dbReference>
<keyword evidence="2 3" id="KW-0520">NAD</keyword>
<feature type="domain" description="Deacetylase sirtuin-type" evidence="5">
    <location>
        <begin position="1"/>
        <end position="234"/>
    </location>
</feature>
<evidence type="ECO:0000256" key="1">
    <source>
        <dbReference type="ARBA" id="ARBA00022679"/>
    </source>
</evidence>
<proteinExistence type="inferred from homology"/>
<protein>
    <recommendedName>
        <fullName evidence="3">NAD-dependent protein deacylase</fullName>
        <ecNumber evidence="3">2.3.1.286</ecNumber>
    </recommendedName>
    <alternativeName>
        <fullName evidence="3">Regulatory protein SIR2 homolog</fullName>
    </alternativeName>
</protein>
<keyword evidence="1" id="KW-0808">Transferase</keyword>
<organism evidence="6 7">
    <name type="scientific">Natronogracilivirga saccharolytica</name>
    <dbReference type="NCBI Taxonomy" id="2812953"/>
    <lineage>
        <taxon>Bacteria</taxon>
        <taxon>Pseudomonadati</taxon>
        <taxon>Balneolota</taxon>
        <taxon>Balneolia</taxon>
        <taxon>Balneolales</taxon>
        <taxon>Cyclonatronaceae</taxon>
        <taxon>Natronogracilivirga</taxon>
    </lineage>
</organism>
<dbReference type="GO" id="GO:0036054">
    <property type="term" value="F:protein-malonyllysine demalonylase activity"/>
    <property type="evidence" value="ECO:0007669"/>
    <property type="project" value="InterPro"/>
</dbReference>
<feature type="binding site" evidence="3">
    <location>
        <begin position="91"/>
        <end position="94"/>
    </location>
    <ligand>
        <name>NAD(+)</name>
        <dbReference type="ChEBI" id="CHEBI:57540"/>
    </ligand>
</feature>
<dbReference type="RefSeq" id="WP_210513045.1">
    <property type="nucleotide sequence ID" value="NZ_JAFIDN010000012.1"/>
</dbReference>
<feature type="binding site" evidence="3">
    <location>
        <position position="219"/>
    </location>
    <ligand>
        <name>NAD(+)</name>
        <dbReference type="ChEBI" id="CHEBI:57540"/>
    </ligand>
</feature>
<accession>A0A8J7RV90</accession>
<evidence type="ECO:0000313" key="6">
    <source>
        <dbReference type="EMBL" id="MBP3193587.1"/>
    </source>
</evidence>
<dbReference type="AlphaFoldDB" id="A0A8J7RV90"/>
<dbReference type="Proteomes" id="UP000673975">
    <property type="component" value="Unassembled WGS sequence"/>
</dbReference>
<keyword evidence="3" id="KW-0963">Cytoplasm</keyword>
<dbReference type="InterPro" id="IPR029035">
    <property type="entry name" value="DHS-like_NAD/FAD-binding_dom"/>
</dbReference>
<evidence type="ECO:0000256" key="2">
    <source>
        <dbReference type="ARBA" id="ARBA00023027"/>
    </source>
</evidence>
<dbReference type="GO" id="GO:0036055">
    <property type="term" value="F:protein-succinyllysine desuccinylase activity"/>
    <property type="evidence" value="ECO:0007669"/>
    <property type="project" value="UniProtKB-UniRule"/>
</dbReference>
<comment type="function">
    <text evidence="3">NAD-dependent lysine deacetylase and desuccinylase that specifically removes acetyl and succinyl groups on target proteins. Modulates the activities of several proteins which are inactive in their acylated form.</text>
</comment>
<feature type="binding site" evidence="3">
    <location>
        <begin position="14"/>
        <end position="33"/>
    </location>
    <ligand>
        <name>NAD(+)</name>
        <dbReference type="ChEBI" id="CHEBI:57540"/>
    </ligand>
</feature>
<dbReference type="InterPro" id="IPR026590">
    <property type="entry name" value="Ssirtuin_cat_dom"/>
</dbReference>
<comment type="domain">
    <text evidence="3">2 residues (Tyr-58 and Arg-61) present in a large hydrophobic pocket are probably involved in substrate specificity. They are important for desuccinylation activity, but dispensable for deacetylation activity.</text>
</comment>
<comment type="catalytic activity">
    <reaction evidence="3">
        <text>N(6)-acetyl-L-lysyl-[protein] + NAD(+) + H2O = 2''-O-acetyl-ADP-D-ribose + nicotinamide + L-lysyl-[protein]</text>
        <dbReference type="Rhea" id="RHEA:43636"/>
        <dbReference type="Rhea" id="RHEA-COMP:9752"/>
        <dbReference type="Rhea" id="RHEA-COMP:10731"/>
        <dbReference type="ChEBI" id="CHEBI:15377"/>
        <dbReference type="ChEBI" id="CHEBI:17154"/>
        <dbReference type="ChEBI" id="CHEBI:29969"/>
        <dbReference type="ChEBI" id="CHEBI:57540"/>
        <dbReference type="ChEBI" id="CHEBI:61930"/>
        <dbReference type="ChEBI" id="CHEBI:83767"/>
        <dbReference type="EC" id="2.3.1.286"/>
    </reaction>
</comment>
<comment type="catalytic activity">
    <reaction evidence="3">
        <text>N(6)-succinyl-L-lysyl-[protein] + NAD(+) + H2O = 2''-O-succinyl-ADP-D-ribose + nicotinamide + L-lysyl-[protein]</text>
        <dbReference type="Rhea" id="RHEA:47668"/>
        <dbReference type="Rhea" id="RHEA-COMP:9752"/>
        <dbReference type="Rhea" id="RHEA-COMP:11877"/>
        <dbReference type="ChEBI" id="CHEBI:15377"/>
        <dbReference type="ChEBI" id="CHEBI:17154"/>
        <dbReference type="ChEBI" id="CHEBI:29969"/>
        <dbReference type="ChEBI" id="CHEBI:57540"/>
        <dbReference type="ChEBI" id="CHEBI:87830"/>
        <dbReference type="ChEBI" id="CHEBI:87832"/>
    </reaction>
</comment>
<dbReference type="Pfam" id="PF02146">
    <property type="entry name" value="SIR2"/>
    <property type="match status" value="1"/>
</dbReference>
<dbReference type="Gene3D" id="3.40.50.1220">
    <property type="entry name" value="TPP-binding domain"/>
    <property type="match status" value="1"/>
</dbReference>
<feature type="binding site" evidence="3">
    <location>
        <position position="58"/>
    </location>
    <ligand>
        <name>substrate</name>
    </ligand>
</feature>
<dbReference type="SUPFAM" id="SSF52467">
    <property type="entry name" value="DHS-like NAD/FAD-binding domain"/>
    <property type="match status" value="1"/>
</dbReference>
<evidence type="ECO:0000256" key="3">
    <source>
        <dbReference type="HAMAP-Rule" id="MF_01121"/>
    </source>
</evidence>
<evidence type="ECO:0000259" key="5">
    <source>
        <dbReference type="PROSITE" id="PS50305"/>
    </source>
</evidence>
<dbReference type="InterPro" id="IPR050134">
    <property type="entry name" value="NAD-dep_sirtuin_deacylases"/>
</dbReference>
<evidence type="ECO:0000313" key="7">
    <source>
        <dbReference type="Proteomes" id="UP000673975"/>
    </source>
</evidence>
<dbReference type="PANTHER" id="PTHR11085">
    <property type="entry name" value="NAD-DEPENDENT PROTEIN DEACYLASE SIRTUIN-5, MITOCHONDRIAL-RELATED"/>
    <property type="match status" value="1"/>
</dbReference>
<dbReference type="PANTHER" id="PTHR11085:SF4">
    <property type="entry name" value="NAD-DEPENDENT PROTEIN DEACYLASE"/>
    <property type="match status" value="1"/>
</dbReference>
<dbReference type="HAMAP" id="MF_01121">
    <property type="entry name" value="Sirtuin_ClassIII"/>
    <property type="match status" value="1"/>
</dbReference>
<dbReference type="InterPro" id="IPR003000">
    <property type="entry name" value="Sirtuin"/>
</dbReference>
<comment type="caution">
    <text evidence="3 4">Lacks conserved residue(s) required for the propagation of feature annotation.</text>
</comment>
<feature type="active site" description="Proton acceptor" evidence="3">
    <location>
        <position position="109"/>
    </location>
</feature>
<dbReference type="EMBL" id="JAFIDN010000012">
    <property type="protein sequence ID" value="MBP3193587.1"/>
    <property type="molecule type" value="Genomic_DNA"/>
</dbReference>
<dbReference type="GO" id="GO:0005737">
    <property type="term" value="C:cytoplasm"/>
    <property type="evidence" value="ECO:0007669"/>
    <property type="project" value="UniProtKB-SubCell"/>
</dbReference>
<evidence type="ECO:0000256" key="4">
    <source>
        <dbReference type="PROSITE-ProRule" id="PRU00236"/>
    </source>
</evidence>
<dbReference type="CDD" id="cd01412">
    <property type="entry name" value="SIRT5_Af1_CobB"/>
    <property type="match status" value="1"/>
</dbReference>